<organism evidence="3 4">
    <name type="scientific">Trichuris muris</name>
    <name type="common">Mouse whipworm</name>
    <dbReference type="NCBI Taxonomy" id="70415"/>
    <lineage>
        <taxon>Eukaryota</taxon>
        <taxon>Metazoa</taxon>
        <taxon>Ecdysozoa</taxon>
        <taxon>Nematoda</taxon>
        <taxon>Enoplea</taxon>
        <taxon>Dorylaimia</taxon>
        <taxon>Trichinellida</taxon>
        <taxon>Trichuridae</taxon>
        <taxon>Trichuris</taxon>
    </lineage>
</organism>
<dbReference type="SUPFAM" id="SSF103473">
    <property type="entry name" value="MFS general substrate transporter"/>
    <property type="match status" value="1"/>
</dbReference>
<dbReference type="Gene3D" id="1.20.1250.20">
    <property type="entry name" value="MFS general substrate transporter like domains"/>
    <property type="match status" value="2"/>
</dbReference>
<feature type="transmembrane region" description="Helical" evidence="2">
    <location>
        <begin position="168"/>
        <end position="192"/>
    </location>
</feature>
<dbReference type="STRING" id="70415.A0A5S6Q942"/>
<feature type="compositionally biased region" description="Basic residues" evidence="1">
    <location>
        <begin position="335"/>
        <end position="349"/>
    </location>
</feature>
<feature type="transmembrane region" description="Helical" evidence="2">
    <location>
        <begin position="110"/>
        <end position="130"/>
    </location>
</feature>
<feature type="region of interest" description="Disordered" evidence="1">
    <location>
        <begin position="316"/>
        <end position="373"/>
    </location>
</feature>
<dbReference type="InterPro" id="IPR050327">
    <property type="entry name" value="Proton-linked_MCT"/>
</dbReference>
<feature type="compositionally biased region" description="Low complexity" evidence="1">
    <location>
        <begin position="29"/>
        <end position="40"/>
    </location>
</feature>
<feature type="region of interest" description="Disordered" evidence="1">
    <location>
        <begin position="1"/>
        <end position="62"/>
    </location>
</feature>
<sequence>MKREAAHEGEEVGAPANDKVATKKRARKSASSSPTTGSPTSEREPNDVTVGESTLQSQTKASVCPMAPDGGYGWVIVASSFMTNVICDGLAFSFGILFPEIQRRYGTGKGVSATVGGLFMAMPLLAGPVASSLIERRDYRKITILGSVISFVGIFASVFAPTVTVLCFTFGFICGVGLSVCYTTAVVAVTHYFETRRGLATSIAISGGGVGSIVFPPFVRVLLEWYGWHGTWMMLSGITLHLCLCASLFRDLRFAPLAIKLAEVKLKLEQQIRRNKRLLARKQRKNLHMQKEKALTTGNDITKALNEGEHLSSTKELCLTTKKPTATKQKEKTVKRQKRHHVQKQKTGKKGPPAKTDDSFKGETLASGPSESIDRNVLATKKRDMRQPEVPQFYGRRYAADKLLLKPPKWYYRRKRKGTEAKYSALSINLHTLSQRLSGYLGTRLNLFRSLKFTEFMISNFLLFAFNDIFYVNLPEYVTMSLNISEKQGSWLVPITGVANTLSIPLFGALADCQKVNNSICYGLCTIVSGVCVLAIPFVRSYSGICGLCAVFGLFVSASASLTAVIVVELLSLEEFVGAFGALHLMQGIGNLVGTPFAGALYDWTGSYKATFFTGGCGLILSGVLAITSEMTPKRNMPNPALNYLSQKEIPQQARKQKKNPIATSDQGLVLHDAVPFDEESEPAHFKTPAELEIKLPCEIPLEWKEARTRQPNIEIVQNNSAKVAKAEASIGVSCEAVVKMDSCSSEDKTPDTAQRSSCELEVYNVLAKKGNRLRA</sequence>
<feature type="transmembrane region" description="Helical" evidence="2">
    <location>
        <begin position="142"/>
        <end position="162"/>
    </location>
</feature>
<keyword evidence="2" id="KW-0472">Membrane</keyword>
<feature type="compositionally biased region" description="Polar residues" evidence="1">
    <location>
        <begin position="51"/>
        <end position="61"/>
    </location>
</feature>
<name>A0A5S6Q942_TRIMR</name>
<feature type="transmembrane region" description="Helical" evidence="2">
    <location>
        <begin position="453"/>
        <end position="471"/>
    </location>
</feature>
<proteinExistence type="predicted"/>
<feature type="transmembrane region" description="Helical" evidence="2">
    <location>
        <begin position="491"/>
        <end position="511"/>
    </location>
</feature>
<dbReference type="Proteomes" id="UP000046395">
    <property type="component" value="Unassembled WGS sequence"/>
</dbReference>
<keyword evidence="2" id="KW-0812">Transmembrane</keyword>
<dbReference type="AlphaFoldDB" id="A0A5S6Q942"/>
<dbReference type="Pfam" id="PF07690">
    <property type="entry name" value="MFS_1"/>
    <property type="match status" value="2"/>
</dbReference>
<feature type="transmembrane region" description="Helical" evidence="2">
    <location>
        <begin position="580"/>
        <end position="602"/>
    </location>
</feature>
<reference evidence="4" key="1">
    <citation type="submission" date="2019-12" db="UniProtKB">
        <authorList>
            <consortium name="WormBaseParasite"/>
        </authorList>
    </citation>
    <scope>IDENTIFICATION</scope>
</reference>
<dbReference type="PANTHER" id="PTHR11360">
    <property type="entry name" value="MONOCARBOXYLATE TRANSPORTER"/>
    <property type="match status" value="1"/>
</dbReference>
<feature type="transmembrane region" description="Helical" evidence="2">
    <location>
        <begin position="72"/>
        <end position="98"/>
    </location>
</feature>
<keyword evidence="3" id="KW-1185">Reference proteome</keyword>
<dbReference type="InterPro" id="IPR011701">
    <property type="entry name" value="MFS"/>
</dbReference>
<dbReference type="CDD" id="cd17352">
    <property type="entry name" value="MFS_MCT_SLC16"/>
    <property type="match status" value="1"/>
</dbReference>
<feature type="compositionally biased region" description="Basic and acidic residues" evidence="1">
    <location>
        <begin position="1"/>
        <end position="10"/>
    </location>
</feature>
<accession>A0A5S6Q942</accession>
<dbReference type="GO" id="GO:0008028">
    <property type="term" value="F:monocarboxylic acid transmembrane transporter activity"/>
    <property type="evidence" value="ECO:0007669"/>
    <property type="project" value="TreeGrafter"/>
</dbReference>
<feature type="transmembrane region" description="Helical" evidence="2">
    <location>
        <begin position="231"/>
        <end position="249"/>
    </location>
</feature>
<dbReference type="InterPro" id="IPR036259">
    <property type="entry name" value="MFS_trans_sf"/>
</dbReference>
<evidence type="ECO:0000313" key="4">
    <source>
        <dbReference type="WBParaSite" id="TMUE_1000003841.1"/>
    </source>
</evidence>
<feature type="transmembrane region" description="Helical" evidence="2">
    <location>
        <begin position="199"/>
        <end position="219"/>
    </location>
</feature>
<evidence type="ECO:0000256" key="1">
    <source>
        <dbReference type="SAM" id="MobiDB-lite"/>
    </source>
</evidence>
<evidence type="ECO:0000313" key="3">
    <source>
        <dbReference type="Proteomes" id="UP000046395"/>
    </source>
</evidence>
<dbReference type="PANTHER" id="PTHR11360:SF260">
    <property type="entry name" value="MFS DOMAIN-CONTAINING PROTEIN"/>
    <property type="match status" value="1"/>
</dbReference>
<protein>
    <submittedName>
        <fullName evidence="4">Major facilitator superfamily (MFS) profile domain-containing protein</fullName>
    </submittedName>
</protein>
<keyword evidence="2" id="KW-1133">Transmembrane helix</keyword>
<feature type="transmembrane region" description="Helical" evidence="2">
    <location>
        <begin position="545"/>
        <end position="568"/>
    </location>
</feature>
<dbReference type="WBParaSite" id="TMUE_1000003841.1">
    <property type="protein sequence ID" value="TMUE_1000003841.1"/>
    <property type="gene ID" value="WBGene00291050"/>
</dbReference>
<feature type="transmembrane region" description="Helical" evidence="2">
    <location>
        <begin position="520"/>
        <end position="539"/>
    </location>
</feature>
<evidence type="ECO:0000256" key="2">
    <source>
        <dbReference type="SAM" id="Phobius"/>
    </source>
</evidence>
<feature type="transmembrane region" description="Helical" evidence="2">
    <location>
        <begin position="608"/>
        <end position="627"/>
    </location>
</feature>